<dbReference type="EMBL" id="QXGE01003528">
    <property type="protein sequence ID" value="KAE9274618.1"/>
    <property type="molecule type" value="Genomic_DNA"/>
</dbReference>
<dbReference type="Proteomes" id="UP000486351">
    <property type="component" value="Unassembled WGS sequence"/>
</dbReference>
<dbReference type="InterPro" id="IPR027417">
    <property type="entry name" value="P-loop_NTPase"/>
</dbReference>
<comment type="caution">
    <text evidence="4">The sequence shown here is derived from an EMBL/GenBank/DDBJ whole genome shotgun (WGS) entry which is preliminary data.</text>
</comment>
<dbReference type="Proteomes" id="UP000429523">
    <property type="component" value="Unassembled WGS sequence"/>
</dbReference>
<gene>
    <name evidence="7" type="ORF">PF001_g26981</name>
    <name evidence="6" type="ORF">PF002_g27908</name>
    <name evidence="5" type="ORF">PF005_g27306</name>
    <name evidence="4" type="ORF">PF006_g26561</name>
    <name evidence="3" type="ORF">PF007_g27209</name>
    <name evidence="8" type="ORF">PF008_g27100</name>
    <name evidence="2" type="ORF">PF009_g27895</name>
</gene>
<evidence type="ECO:0000256" key="1">
    <source>
        <dbReference type="SAM" id="MobiDB-lite"/>
    </source>
</evidence>
<dbReference type="EMBL" id="QXGA01003374">
    <property type="protein sequence ID" value="KAE9084029.1"/>
    <property type="molecule type" value="Genomic_DNA"/>
</dbReference>
<accession>A0A6A3QWM0</accession>
<evidence type="ECO:0000313" key="9">
    <source>
        <dbReference type="Proteomes" id="UP000429523"/>
    </source>
</evidence>
<evidence type="ECO:0000313" key="7">
    <source>
        <dbReference type="EMBL" id="KAE9274618.1"/>
    </source>
</evidence>
<dbReference type="Proteomes" id="UP000440732">
    <property type="component" value="Unassembled WGS sequence"/>
</dbReference>
<evidence type="ECO:0000313" key="15">
    <source>
        <dbReference type="Proteomes" id="UP000486351"/>
    </source>
</evidence>
<dbReference type="SUPFAM" id="SSF52540">
    <property type="entry name" value="P-loop containing nucleoside triphosphate hydrolases"/>
    <property type="match status" value="1"/>
</dbReference>
<dbReference type="EMBL" id="QXGB01003388">
    <property type="protein sequence ID" value="KAE9171060.1"/>
    <property type="molecule type" value="Genomic_DNA"/>
</dbReference>
<dbReference type="Proteomes" id="UP000437068">
    <property type="component" value="Unassembled WGS sequence"/>
</dbReference>
<evidence type="ECO:0008006" key="16">
    <source>
        <dbReference type="Google" id="ProtNLM"/>
    </source>
</evidence>
<dbReference type="Gene3D" id="3.40.50.300">
    <property type="entry name" value="P-loop containing nucleotide triphosphate hydrolases"/>
    <property type="match status" value="1"/>
</dbReference>
<evidence type="ECO:0000313" key="3">
    <source>
        <dbReference type="EMBL" id="KAE9069727.1"/>
    </source>
</evidence>
<name>A0A6A3QWM0_9STRA</name>
<protein>
    <recommendedName>
        <fullName evidence="16">AAA+ ATPase domain-containing protein</fullName>
    </recommendedName>
</protein>
<evidence type="ECO:0000313" key="10">
    <source>
        <dbReference type="Proteomes" id="UP000433483"/>
    </source>
</evidence>
<organism evidence="4 13">
    <name type="scientific">Phytophthora fragariae</name>
    <dbReference type="NCBI Taxonomy" id="53985"/>
    <lineage>
        <taxon>Eukaryota</taxon>
        <taxon>Sar</taxon>
        <taxon>Stramenopiles</taxon>
        <taxon>Oomycota</taxon>
        <taxon>Peronosporomycetes</taxon>
        <taxon>Peronosporales</taxon>
        <taxon>Peronosporaceae</taxon>
        <taxon>Phytophthora</taxon>
    </lineage>
</organism>
<proteinExistence type="predicted"/>
<evidence type="ECO:0000313" key="6">
    <source>
        <dbReference type="EMBL" id="KAE9179097.1"/>
    </source>
</evidence>
<dbReference type="EMBL" id="QXFY01003488">
    <property type="protein sequence ID" value="KAE9284685.1"/>
    <property type="molecule type" value="Genomic_DNA"/>
</dbReference>
<evidence type="ECO:0000313" key="11">
    <source>
        <dbReference type="Proteomes" id="UP000437068"/>
    </source>
</evidence>
<evidence type="ECO:0000313" key="5">
    <source>
        <dbReference type="EMBL" id="KAE9171060.1"/>
    </source>
</evidence>
<evidence type="ECO:0000313" key="8">
    <source>
        <dbReference type="EMBL" id="KAE9284685.1"/>
    </source>
</evidence>
<sequence length="337" mass="37551">MESTVNFPFESAPPDASKRINVIIERAFTNYEVIEHRKHVEDKTRYFYIQVDTTTGSSGGDNNATPVVAYRRYALGEEKTFNNLFSRNSSRCCSNWTTSSRSGKSAINGFPYKLGLVLHGPPGTGQISLIKAVKQYTKRHVVTSSLGKQLLRALRHEVRRAGLNLPIEMDFKDVVFVTEDIDCASSIVKARVSDGTNTESKSAGVGDDKPPQSEDDKMIKACLEDEKKYNMRNDKLNLSGLLDVLDGVIDCPGRIVIMTTNHLEKLDPVLMPPDHVNKNLLLGYMGCTQSQQMIEYYCVTTLDEFPVRGLGDAFEFSAKHDDVDAVLSGFERLAVRP</sequence>
<evidence type="ECO:0000313" key="2">
    <source>
        <dbReference type="EMBL" id="KAE8921832.1"/>
    </source>
</evidence>
<dbReference type="InterPro" id="IPR050747">
    <property type="entry name" value="Mitochondrial_chaperone_BCS1"/>
</dbReference>
<feature type="compositionally biased region" description="Basic and acidic residues" evidence="1">
    <location>
        <begin position="206"/>
        <end position="215"/>
    </location>
</feature>
<dbReference type="Proteomes" id="UP000433483">
    <property type="component" value="Unassembled WGS sequence"/>
</dbReference>
<feature type="region of interest" description="Disordered" evidence="1">
    <location>
        <begin position="195"/>
        <end position="215"/>
    </location>
</feature>
<evidence type="ECO:0000313" key="12">
    <source>
        <dbReference type="Proteomes" id="UP000440367"/>
    </source>
</evidence>
<evidence type="ECO:0000313" key="4">
    <source>
        <dbReference type="EMBL" id="KAE9084029.1"/>
    </source>
</evidence>
<dbReference type="Proteomes" id="UP000441208">
    <property type="component" value="Unassembled WGS sequence"/>
</dbReference>
<dbReference type="EMBL" id="QXFZ01003334">
    <property type="protein sequence ID" value="KAE9069727.1"/>
    <property type="molecule type" value="Genomic_DNA"/>
</dbReference>
<dbReference type="PANTHER" id="PTHR23070">
    <property type="entry name" value="BCS1 AAA-TYPE ATPASE"/>
    <property type="match status" value="1"/>
</dbReference>
<dbReference type="Proteomes" id="UP000440367">
    <property type="component" value="Unassembled WGS sequence"/>
</dbReference>
<evidence type="ECO:0000313" key="14">
    <source>
        <dbReference type="Proteomes" id="UP000441208"/>
    </source>
</evidence>
<reference evidence="9 10" key="1">
    <citation type="submission" date="2018-08" db="EMBL/GenBank/DDBJ databases">
        <title>Genomic investigation of the strawberry pathogen Phytophthora fragariae indicates pathogenicity is determined by transcriptional variation in three key races.</title>
        <authorList>
            <person name="Adams T.M."/>
            <person name="Armitage A.D."/>
            <person name="Sobczyk M.K."/>
            <person name="Bates H.J."/>
            <person name="Dunwell J.M."/>
            <person name="Nellist C.F."/>
            <person name="Harrison R.J."/>
        </authorList>
    </citation>
    <scope>NUCLEOTIDE SEQUENCE [LARGE SCALE GENOMIC DNA]</scope>
    <source>
        <strain evidence="7 11">A4</strain>
        <strain evidence="6 12">BC-1</strain>
        <strain evidence="5 10">NOV-27</strain>
        <strain evidence="4 13">NOV-5</strain>
        <strain evidence="3 14">NOV-71</strain>
        <strain evidence="8 15">NOV-77</strain>
        <strain evidence="2 9">NOV-9</strain>
    </source>
</reference>
<evidence type="ECO:0000313" key="13">
    <source>
        <dbReference type="Proteomes" id="UP000440732"/>
    </source>
</evidence>
<dbReference type="EMBL" id="QXGD01003269">
    <property type="protein sequence ID" value="KAE9179097.1"/>
    <property type="molecule type" value="Genomic_DNA"/>
</dbReference>
<keyword evidence="10" id="KW-1185">Reference proteome</keyword>
<dbReference type="EMBL" id="QXGF01003327">
    <property type="protein sequence ID" value="KAE8921832.1"/>
    <property type="molecule type" value="Genomic_DNA"/>
</dbReference>
<dbReference type="AlphaFoldDB" id="A0A6A3QWM0"/>
<dbReference type="OrthoDB" id="10251412at2759"/>